<dbReference type="SMART" id="SM00530">
    <property type="entry name" value="HTH_XRE"/>
    <property type="match status" value="1"/>
</dbReference>
<dbReference type="RefSeq" id="WP_123868758.1">
    <property type="nucleotide sequence ID" value="NZ_CP033932.1"/>
</dbReference>
<feature type="domain" description="HTH cro/C1-type" evidence="1">
    <location>
        <begin position="19"/>
        <end position="72"/>
    </location>
</feature>
<accession>A0A3G6T737</accession>
<protein>
    <submittedName>
        <fullName evidence="2">XRE family transcriptional regulator</fullName>
    </submittedName>
</protein>
<reference evidence="3" key="1">
    <citation type="submission" date="2018-11" db="EMBL/GenBank/DDBJ databases">
        <title>Proposal to divide the Flavobacteriaceae and reorganize its genera based on Amino Acid Identity values calculated from whole genome sequences.</title>
        <authorList>
            <person name="Nicholson A.C."/>
            <person name="Gulvik C.A."/>
            <person name="Whitney A.M."/>
            <person name="Humrighouse B.W."/>
            <person name="Bell M."/>
            <person name="Holmes B."/>
            <person name="Steigerwalt A.G."/>
            <person name="Villarma A."/>
            <person name="Sheth M."/>
            <person name="Batra D."/>
            <person name="Pryor J."/>
            <person name="Bernardet J.-F."/>
            <person name="Hugo C."/>
            <person name="Kampfer P."/>
            <person name="Newman J."/>
            <person name="McQuiston J.R."/>
        </authorList>
    </citation>
    <scope>NUCLEOTIDE SEQUENCE [LARGE SCALE GENOMIC DNA]</scope>
    <source>
        <strain evidence="3">G0229</strain>
    </source>
</reference>
<dbReference type="Gene3D" id="1.10.260.40">
    <property type="entry name" value="lambda repressor-like DNA-binding domains"/>
    <property type="match status" value="1"/>
</dbReference>
<sequence>MGNFDNSANTGMQIIFKFIEERRKEKNISQLQLSELIGINESTLIRNLKGESAMTLATLLKICGALELRPFLIPAEVDNTEFQRMFFN</sequence>
<name>A0A3G6T737_9FLAO</name>
<evidence type="ECO:0000313" key="3">
    <source>
        <dbReference type="Proteomes" id="UP000271193"/>
    </source>
</evidence>
<evidence type="ECO:0000259" key="1">
    <source>
        <dbReference type="PROSITE" id="PS50943"/>
    </source>
</evidence>
<evidence type="ECO:0000313" key="2">
    <source>
        <dbReference type="EMBL" id="AZB23623.1"/>
    </source>
</evidence>
<organism evidence="2 3">
    <name type="scientific">Chryseobacterium bernardetii</name>
    <dbReference type="NCBI Taxonomy" id="1241978"/>
    <lineage>
        <taxon>Bacteria</taxon>
        <taxon>Pseudomonadati</taxon>
        <taxon>Bacteroidota</taxon>
        <taxon>Flavobacteriia</taxon>
        <taxon>Flavobacteriales</taxon>
        <taxon>Weeksellaceae</taxon>
        <taxon>Chryseobacterium group</taxon>
        <taxon>Chryseobacterium</taxon>
    </lineage>
</organism>
<dbReference type="InterPro" id="IPR001387">
    <property type="entry name" value="Cro/C1-type_HTH"/>
</dbReference>
<dbReference type="PROSITE" id="PS50943">
    <property type="entry name" value="HTH_CROC1"/>
    <property type="match status" value="1"/>
</dbReference>
<dbReference type="EMBL" id="CP033932">
    <property type="protein sequence ID" value="AZB23623.1"/>
    <property type="molecule type" value="Genomic_DNA"/>
</dbReference>
<dbReference type="KEGG" id="cben:EG339_02785"/>
<dbReference type="InterPro" id="IPR010982">
    <property type="entry name" value="Lambda_DNA-bd_dom_sf"/>
</dbReference>
<dbReference type="GeneID" id="99063725"/>
<dbReference type="SUPFAM" id="SSF47413">
    <property type="entry name" value="lambda repressor-like DNA-binding domains"/>
    <property type="match status" value="1"/>
</dbReference>
<dbReference type="Pfam" id="PF13443">
    <property type="entry name" value="HTH_26"/>
    <property type="match status" value="1"/>
</dbReference>
<dbReference type="AlphaFoldDB" id="A0A3G6T737"/>
<dbReference type="GO" id="GO:0003677">
    <property type="term" value="F:DNA binding"/>
    <property type="evidence" value="ECO:0007669"/>
    <property type="project" value="InterPro"/>
</dbReference>
<dbReference type="Proteomes" id="UP000271193">
    <property type="component" value="Chromosome"/>
</dbReference>
<gene>
    <name evidence="2" type="ORF">EG339_02785</name>
</gene>
<proteinExistence type="predicted"/>
<dbReference type="CDD" id="cd00093">
    <property type="entry name" value="HTH_XRE"/>
    <property type="match status" value="1"/>
</dbReference>
<keyword evidence="3" id="KW-1185">Reference proteome</keyword>